<dbReference type="PANTHER" id="PTHR47599:SF3">
    <property type="entry name" value="CELL-TO-CELL MOVEMENT PROTEIN"/>
    <property type="match status" value="1"/>
</dbReference>
<evidence type="ECO:0000313" key="2">
    <source>
        <dbReference type="EMBL" id="KAL2471966.1"/>
    </source>
</evidence>
<evidence type="ECO:0008006" key="4">
    <source>
        <dbReference type="Google" id="ProtNLM"/>
    </source>
</evidence>
<sequence>MKHPKVNKNFTESPKILHYIMLYIIMSLQAEVNDLTENSSDEICEQIESKGNFSKEILISDKKLSKICQTKLTIHPGEIFVQPNFVNSFFNRKRHVYYGVSQKEFAIHVQHTYGKIGISLLTKQDINKAKQKIDLDNSKNLFWVTVGAIRIQIRSTLSDKIDQPISMCLIDNRIQNPVEGCLGTLEGNLACGKLIFTVHPRISVSLHDQDFDGILSFVHKYGRSDLVKDNNVPFSISYLVSYAIHNEHSMTIVRQPKGIMIDPLFTDYLENKETDFDWLVQPSRRSLEIDYKQKRPLIKEQKPLLLESKSMRQSTSIRWKENPETSQTAQLRHLSQTVEEMAKLLKGE</sequence>
<keyword evidence="3" id="KW-1185">Reference proteome</keyword>
<name>A0ABD1Q6Y5_9LAMI</name>
<evidence type="ECO:0000313" key="3">
    <source>
        <dbReference type="Proteomes" id="UP001604336"/>
    </source>
</evidence>
<dbReference type="AlphaFoldDB" id="A0ABD1Q6Y5"/>
<dbReference type="InterPro" id="IPR051596">
    <property type="entry name" value="Caulimoviridae_Movement"/>
</dbReference>
<evidence type="ECO:0000256" key="1">
    <source>
        <dbReference type="ARBA" id="ARBA00023054"/>
    </source>
</evidence>
<accession>A0ABD1Q6Y5</accession>
<dbReference type="Pfam" id="PF01107">
    <property type="entry name" value="MP"/>
    <property type="match status" value="1"/>
</dbReference>
<keyword evidence="1" id="KW-0175">Coiled coil</keyword>
<dbReference type="EMBL" id="JBFOLK010000012">
    <property type="protein sequence ID" value="KAL2471966.1"/>
    <property type="molecule type" value="Genomic_DNA"/>
</dbReference>
<organism evidence="2 3">
    <name type="scientific">Abeliophyllum distichum</name>
    <dbReference type="NCBI Taxonomy" id="126358"/>
    <lineage>
        <taxon>Eukaryota</taxon>
        <taxon>Viridiplantae</taxon>
        <taxon>Streptophyta</taxon>
        <taxon>Embryophyta</taxon>
        <taxon>Tracheophyta</taxon>
        <taxon>Spermatophyta</taxon>
        <taxon>Magnoliopsida</taxon>
        <taxon>eudicotyledons</taxon>
        <taxon>Gunneridae</taxon>
        <taxon>Pentapetalae</taxon>
        <taxon>asterids</taxon>
        <taxon>lamiids</taxon>
        <taxon>Lamiales</taxon>
        <taxon>Oleaceae</taxon>
        <taxon>Forsythieae</taxon>
        <taxon>Abeliophyllum</taxon>
    </lineage>
</organism>
<dbReference type="InterPro" id="IPR028919">
    <property type="entry name" value="Viral_movement"/>
</dbReference>
<dbReference type="PANTHER" id="PTHR47599">
    <property type="entry name" value="CELL-TO-CELL MOVEMENT PROTEIN"/>
    <property type="match status" value="1"/>
</dbReference>
<comment type="caution">
    <text evidence="2">The sequence shown here is derived from an EMBL/GenBank/DDBJ whole genome shotgun (WGS) entry which is preliminary data.</text>
</comment>
<proteinExistence type="predicted"/>
<dbReference type="Proteomes" id="UP001604336">
    <property type="component" value="Unassembled WGS sequence"/>
</dbReference>
<reference evidence="3" key="1">
    <citation type="submission" date="2024-07" db="EMBL/GenBank/DDBJ databases">
        <title>Two chromosome-level genome assemblies of Korean endemic species Abeliophyllum distichum and Forsythia ovata (Oleaceae).</title>
        <authorList>
            <person name="Jang H."/>
        </authorList>
    </citation>
    <scope>NUCLEOTIDE SEQUENCE [LARGE SCALE GENOMIC DNA]</scope>
</reference>
<protein>
    <recommendedName>
        <fullName evidence="4">Movement protein</fullName>
    </recommendedName>
</protein>
<gene>
    <name evidence="2" type="ORF">Adt_40102</name>
</gene>